<dbReference type="GO" id="GO:0019346">
    <property type="term" value="P:transsulfuration"/>
    <property type="evidence" value="ECO:0007669"/>
    <property type="project" value="TreeGrafter"/>
</dbReference>
<dbReference type="InterPro" id="IPR015421">
    <property type="entry name" value="PyrdxlP-dep_Trfase_major"/>
</dbReference>
<evidence type="ECO:0000313" key="2">
    <source>
        <dbReference type="Proteomes" id="UP001275084"/>
    </source>
</evidence>
<protein>
    <submittedName>
        <fullName evidence="1">Pyridoxal phosphate-dependent transferase</fullName>
    </submittedName>
</protein>
<dbReference type="SUPFAM" id="SSF53383">
    <property type="entry name" value="PLP-dependent transferases"/>
    <property type="match status" value="1"/>
</dbReference>
<comment type="caution">
    <text evidence="1">The sequence shown here is derived from an EMBL/GenBank/DDBJ whole genome shotgun (WGS) entry which is preliminary data.</text>
</comment>
<dbReference type="InterPro" id="IPR015424">
    <property type="entry name" value="PyrdxlP-dep_Trfase"/>
</dbReference>
<organism evidence="1 2">
    <name type="scientific">Lasiosphaeria hispida</name>
    <dbReference type="NCBI Taxonomy" id="260671"/>
    <lineage>
        <taxon>Eukaryota</taxon>
        <taxon>Fungi</taxon>
        <taxon>Dikarya</taxon>
        <taxon>Ascomycota</taxon>
        <taxon>Pezizomycotina</taxon>
        <taxon>Sordariomycetes</taxon>
        <taxon>Sordariomycetidae</taxon>
        <taxon>Sordariales</taxon>
        <taxon>Lasiosphaeriaceae</taxon>
        <taxon>Lasiosphaeria</taxon>
    </lineage>
</organism>
<keyword evidence="2" id="KW-1185">Reference proteome</keyword>
<dbReference type="GO" id="GO:0003962">
    <property type="term" value="F:cystathionine gamma-synthase activity"/>
    <property type="evidence" value="ECO:0007669"/>
    <property type="project" value="TreeGrafter"/>
</dbReference>
<dbReference type="Gene3D" id="3.40.640.10">
    <property type="entry name" value="Type I PLP-dependent aspartate aminotransferase-like (Major domain)"/>
    <property type="match status" value="1"/>
</dbReference>
<dbReference type="PANTHER" id="PTHR42699">
    <property type="match status" value="1"/>
</dbReference>
<reference evidence="1" key="1">
    <citation type="journal article" date="2023" name="Mol. Phylogenet. Evol.">
        <title>Genome-scale phylogeny and comparative genomics of the fungal order Sordariales.</title>
        <authorList>
            <person name="Hensen N."/>
            <person name="Bonometti L."/>
            <person name="Westerberg I."/>
            <person name="Brannstrom I.O."/>
            <person name="Guillou S."/>
            <person name="Cros-Aarteil S."/>
            <person name="Calhoun S."/>
            <person name="Haridas S."/>
            <person name="Kuo A."/>
            <person name="Mondo S."/>
            <person name="Pangilinan J."/>
            <person name="Riley R."/>
            <person name="LaButti K."/>
            <person name="Andreopoulos B."/>
            <person name="Lipzen A."/>
            <person name="Chen C."/>
            <person name="Yan M."/>
            <person name="Daum C."/>
            <person name="Ng V."/>
            <person name="Clum A."/>
            <person name="Steindorff A."/>
            <person name="Ohm R.A."/>
            <person name="Martin F."/>
            <person name="Silar P."/>
            <person name="Natvig D.O."/>
            <person name="Lalanne C."/>
            <person name="Gautier V."/>
            <person name="Ament-Velasquez S.L."/>
            <person name="Kruys A."/>
            <person name="Hutchinson M.I."/>
            <person name="Powell A.J."/>
            <person name="Barry K."/>
            <person name="Miller A.N."/>
            <person name="Grigoriev I.V."/>
            <person name="Debuchy R."/>
            <person name="Gladieux P."/>
            <person name="Hiltunen Thoren M."/>
            <person name="Johannesson H."/>
        </authorList>
    </citation>
    <scope>NUCLEOTIDE SEQUENCE</scope>
    <source>
        <strain evidence="1">CBS 955.72</strain>
    </source>
</reference>
<dbReference type="InterPro" id="IPR051750">
    <property type="entry name" value="Trans-sulfuration_enzymes"/>
</dbReference>
<evidence type="ECO:0000313" key="1">
    <source>
        <dbReference type="EMBL" id="KAK3364054.1"/>
    </source>
</evidence>
<dbReference type="EMBL" id="JAUIQD010000001">
    <property type="protein sequence ID" value="KAK3364054.1"/>
    <property type="molecule type" value="Genomic_DNA"/>
</dbReference>
<proteinExistence type="predicted"/>
<reference evidence="1" key="2">
    <citation type="submission" date="2023-06" db="EMBL/GenBank/DDBJ databases">
        <authorList>
            <consortium name="Lawrence Berkeley National Laboratory"/>
            <person name="Haridas S."/>
            <person name="Hensen N."/>
            <person name="Bonometti L."/>
            <person name="Westerberg I."/>
            <person name="Brannstrom I.O."/>
            <person name="Guillou S."/>
            <person name="Cros-Aarteil S."/>
            <person name="Calhoun S."/>
            <person name="Kuo A."/>
            <person name="Mondo S."/>
            <person name="Pangilinan J."/>
            <person name="Riley R."/>
            <person name="Labutti K."/>
            <person name="Andreopoulos B."/>
            <person name="Lipzen A."/>
            <person name="Chen C."/>
            <person name="Yanf M."/>
            <person name="Daum C."/>
            <person name="Ng V."/>
            <person name="Clum A."/>
            <person name="Steindorff A."/>
            <person name="Ohm R."/>
            <person name="Martin F."/>
            <person name="Silar P."/>
            <person name="Natvig D."/>
            <person name="Lalanne C."/>
            <person name="Gautier V."/>
            <person name="Ament-Velasquez S.L."/>
            <person name="Kruys A."/>
            <person name="Hutchinson M.I."/>
            <person name="Powell A.J."/>
            <person name="Barry K."/>
            <person name="Miller A.N."/>
            <person name="Grigoriev I.V."/>
            <person name="Debuchy R."/>
            <person name="Gladieux P."/>
            <person name="Thoren M.H."/>
            <person name="Johannesson H."/>
        </authorList>
    </citation>
    <scope>NUCLEOTIDE SEQUENCE</scope>
    <source>
        <strain evidence="1">CBS 955.72</strain>
    </source>
</reference>
<gene>
    <name evidence="1" type="ORF">B0T25DRAFT_563045</name>
</gene>
<dbReference type="Proteomes" id="UP001275084">
    <property type="component" value="Unassembled WGS sequence"/>
</dbReference>
<keyword evidence="1" id="KW-0808">Transferase</keyword>
<dbReference type="AlphaFoldDB" id="A0AAJ0MKQ2"/>
<dbReference type="PANTHER" id="PTHR42699:SF1">
    <property type="entry name" value="CYSTATHIONINE GAMMA-SYNTHASE-RELATED"/>
    <property type="match status" value="1"/>
</dbReference>
<name>A0AAJ0MKQ2_9PEZI</name>
<sequence>MQVRYLNKALARFDSTQVIPIQFVSFTLCVIIGSARLLTFSPSEIPTLEAALAAGTLQLDALFTEFPGNPLLQSPDLARLHALARKYNFVLVVDVMCTSLTKMFSGACNVMGGAVTLSPTSPFTEGLGKALGERVGEFGTLSAEKVDMLLGHPAVAEVYYPEGSASQDVYDRFLSVRFTTPAKAVALYDALDVAKGPSLGTNFC</sequence>
<accession>A0AAJ0MKQ2</accession>